<protein>
    <submittedName>
        <fullName evidence="2">Uncharacterized protein</fullName>
    </submittedName>
</protein>
<dbReference type="AlphaFoldDB" id="A0AAU9VAT0"/>
<keyword evidence="1" id="KW-0732">Signal</keyword>
<feature type="signal peptide" evidence="1">
    <location>
        <begin position="1"/>
        <end position="17"/>
    </location>
</feature>
<feature type="chain" id="PRO_5043807193" evidence="1">
    <location>
        <begin position="18"/>
        <end position="69"/>
    </location>
</feature>
<organism evidence="2 3">
    <name type="scientific">Euphydryas editha</name>
    <name type="common">Edith's checkerspot</name>
    <dbReference type="NCBI Taxonomy" id="104508"/>
    <lineage>
        <taxon>Eukaryota</taxon>
        <taxon>Metazoa</taxon>
        <taxon>Ecdysozoa</taxon>
        <taxon>Arthropoda</taxon>
        <taxon>Hexapoda</taxon>
        <taxon>Insecta</taxon>
        <taxon>Pterygota</taxon>
        <taxon>Neoptera</taxon>
        <taxon>Endopterygota</taxon>
        <taxon>Lepidoptera</taxon>
        <taxon>Glossata</taxon>
        <taxon>Ditrysia</taxon>
        <taxon>Papilionoidea</taxon>
        <taxon>Nymphalidae</taxon>
        <taxon>Nymphalinae</taxon>
        <taxon>Euphydryas</taxon>
    </lineage>
</organism>
<gene>
    <name evidence="2" type="ORF">EEDITHA_LOCUS20936</name>
</gene>
<keyword evidence="3" id="KW-1185">Reference proteome</keyword>
<comment type="caution">
    <text evidence="2">The sequence shown here is derived from an EMBL/GenBank/DDBJ whole genome shotgun (WGS) entry which is preliminary data.</text>
</comment>
<dbReference type="Proteomes" id="UP001153954">
    <property type="component" value="Unassembled WGS sequence"/>
</dbReference>
<evidence type="ECO:0000256" key="1">
    <source>
        <dbReference type="SAM" id="SignalP"/>
    </source>
</evidence>
<reference evidence="2" key="1">
    <citation type="submission" date="2022-03" db="EMBL/GenBank/DDBJ databases">
        <authorList>
            <person name="Tunstrom K."/>
        </authorList>
    </citation>
    <scope>NUCLEOTIDE SEQUENCE</scope>
</reference>
<accession>A0AAU9VAT0</accession>
<evidence type="ECO:0000313" key="3">
    <source>
        <dbReference type="Proteomes" id="UP001153954"/>
    </source>
</evidence>
<proteinExistence type="predicted"/>
<evidence type="ECO:0000313" key="2">
    <source>
        <dbReference type="EMBL" id="CAH2106855.1"/>
    </source>
</evidence>
<dbReference type="EMBL" id="CAKOGL010000029">
    <property type="protein sequence ID" value="CAH2106855.1"/>
    <property type="molecule type" value="Genomic_DNA"/>
</dbReference>
<name>A0AAU9VAT0_EUPED</name>
<sequence>MIFLVLLFACSLLIGDADLMDTEECVYNCYHPRDLELKGTDDPVTVNPEHPKRTDERALRGLQTAYVRI</sequence>